<name>A0A0A1TDP2_9HYPO</name>
<sequence>MEQDEQSLTYIAFPNDVRKAFDEFIHADSYNNRERIEYSKWVRLHIHLDQSNLVPETQTDSRLRHRAYSEFELINKKLYRQPDKRFTKSRYVVPESEAFDIIANKHLQLLHTGQDKTWDAIKQQFYGIKREELH</sequence>
<reference evidence="1 2" key="1">
    <citation type="journal article" date="2015" name="Genome Announc.">
        <title>Draft Genome Sequence and Gene Annotation of the Entomopathogenic Fungus Verticillium hemipterigenum.</title>
        <authorList>
            <person name="Horn F."/>
            <person name="Habel A."/>
            <person name="Scharf D.H."/>
            <person name="Dworschak J."/>
            <person name="Brakhage A.A."/>
            <person name="Guthke R."/>
            <person name="Hertweck C."/>
            <person name="Linde J."/>
        </authorList>
    </citation>
    <scope>NUCLEOTIDE SEQUENCE [LARGE SCALE GENOMIC DNA]</scope>
</reference>
<dbReference type="Proteomes" id="UP000039046">
    <property type="component" value="Unassembled WGS sequence"/>
</dbReference>
<gene>
    <name evidence="1" type="ORF">VHEMI08492</name>
</gene>
<dbReference type="Gene3D" id="1.10.340.70">
    <property type="match status" value="1"/>
</dbReference>
<proteinExistence type="predicted"/>
<evidence type="ECO:0000313" key="2">
    <source>
        <dbReference type="Proteomes" id="UP000039046"/>
    </source>
</evidence>
<dbReference type="AlphaFoldDB" id="A0A0A1TDP2"/>
<dbReference type="OrthoDB" id="4951795at2759"/>
<dbReference type="STRING" id="1531966.A0A0A1TDP2"/>
<protein>
    <submittedName>
        <fullName evidence="1">Uncharacterized protein</fullName>
    </submittedName>
</protein>
<dbReference type="HOGENOM" id="CLU_1870087_0_0_1"/>
<organism evidence="1 2">
    <name type="scientific">[Torrubiella] hemipterigena</name>
    <dbReference type="NCBI Taxonomy" id="1531966"/>
    <lineage>
        <taxon>Eukaryota</taxon>
        <taxon>Fungi</taxon>
        <taxon>Dikarya</taxon>
        <taxon>Ascomycota</taxon>
        <taxon>Pezizomycotina</taxon>
        <taxon>Sordariomycetes</taxon>
        <taxon>Hypocreomycetidae</taxon>
        <taxon>Hypocreales</taxon>
        <taxon>Clavicipitaceae</taxon>
        <taxon>Clavicipitaceae incertae sedis</taxon>
        <taxon>'Torrubiella' clade</taxon>
    </lineage>
</organism>
<accession>A0A0A1TDP2</accession>
<evidence type="ECO:0000313" key="1">
    <source>
        <dbReference type="EMBL" id="CEJ92864.1"/>
    </source>
</evidence>
<dbReference type="EMBL" id="CDHN01000005">
    <property type="protein sequence ID" value="CEJ92864.1"/>
    <property type="molecule type" value="Genomic_DNA"/>
</dbReference>
<keyword evidence="2" id="KW-1185">Reference proteome</keyword>